<dbReference type="Proteomes" id="UP001303760">
    <property type="component" value="Unassembled WGS sequence"/>
</dbReference>
<feature type="region of interest" description="Disordered" evidence="22">
    <location>
        <begin position="35"/>
        <end position="61"/>
    </location>
</feature>
<keyword evidence="11" id="KW-0630">Potassium</keyword>
<dbReference type="InterPro" id="IPR036412">
    <property type="entry name" value="HAD-like_sf"/>
</dbReference>
<dbReference type="InterPro" id="IPR044492">
    <property type="entry name" value="P_typ_ATPase_HD_dom"/>
</dbReference>
<feature type="transmembrane region" description="Helical" evidence="23">
    <location>
        <begin position="371"/>
        <end position="394"/>
    </location>
</feature>
<dbReference type="Gene3D" id="3.40.50.1000">
    <property type="entry name" value="HAD superfamily/HAD-like"/>
    <property type="match status" value="1"/>
</dbReference>
<dbReference type="SMART" id="SM00831">
    <property type="entry name" value="Cation_ATPase_N"/>
    <property type="match status" value="1"/>
</dbReference>
<reference evidence="25" key="2">
    <citation type="submission" date="2023-05" db="EMBL/GenBank/DDBJ databases">
        <authorList>
            <consortium name="Lawrence Berkeley National Laboratory"/>
            <person name="Steindorff A."/>
            <person name="Hensen N."/>
            <person name="Bonometti L."/>
            <person name="Westerberg I."/>
            <person name="Brannstrom I.O."/>
            <person name="Guillou S."/>
            <person name="Cros-Aarteil S."/>
            <person name="Calhoun S."/>
            <person name="Haridas S."/>
            <person name="Kuo A."/>
            <person name="Mondo S."/>
            <person name="Pangilinan J."/>
            <person name="Riley R."/>
            <person name="Labutti K."/>
            <person name="Andreopoulos B."/>
            <person name="Lipzen A."/>
            <person name="Chen C."/>
            <person name="Yanf M."/>
            <person name="Daum C."/>
            <person name="Ng V."/>
            <person name="Clum A."/>
            <person name="Ohm R."/>
            <person name="Martin F."/>
            <person name="Silar P."/>
            <person name="Natvig D."/>
            <person name="Lalanne C."/>
            <person name="Gautier V."/>
            <person name="Ament-Velasquez S.L."/>
            <person name="Kruys A."/>
            <person name="Hutchinson M.I."/>
            <person name="Powell A.J."/>
            <person name="Barry K."/>
            <person name="Miller A.N."/>
            <person name="Grigoriev I.V."/>
            <person name="Debuchy R."/>
            <person name="Gladieux P."/>
            <person name="Thoren M.H."/>
            <person name="Johannesson H."/>
        </authorList>
    </citation>
    <scope>NUCLEOTIDE SEQUENCE</scope>
    <source>
        <strain evidence="25">CBS 532.94</strain>
    </source>
</reference>
<comment type="caution">
    <text evidence="25">The sequence shown here is derived from an EMBL/GenBank/DDBJ whole genome shotgun (WGS) entry which is preliminary data.</text>
</comment>
<gene>
    <name evidence="25" type="ORF">C8A03DRAFT_18662</name>
</gene>
<comment type="subcellular location">
    <subcellularLocation>
        <location evidence="2">Cell membrane</location>
        <topology evidence="2">Multi-pass membrane protein</topology>
    </subcellularLocation>
</comment>
<keyword evidence="9" id="KW-0067">ATP-binding</keyword>
<feature type="transmembrane region" description="Helical" evidence="23">
    <location>
        <begin position="344"/>
        <end position="365"/>
    </location>
</feature>
<evidence type="ECO:0000256" key="17">
    <source>
        <dbReference type="ARBA" id="ARBA00023201"/>
    </source>
</evidence>
<dbReference type="Pfam" id="PF00689">
    <property type="entry name" value="Cation_ATPase_C"/>
    <property type="match status" value="1"/>
</dbReference>
<feature type="domain" description="Cation-transporting P-type ATPase N-terminal" evidence="24">
    <location>
        <begin position="81"/>
        <end position="155"/>
    </location>
</feature>
<dbReference type="SUPFAM" id="SSF81665">
    <property type="entry name" value="Calcium ATPase, transmembrane domain M"/>
    <property type="match status" value="1"/>
</dbReference>
<dbReference type="SUPFAM" id="SSF81653">
    <property type="entry name" value="Calcium ATPase, transduction domain A"/>
    <property type="match status" value="1"/>
</dbReference>
<keyword evidence="16 23" id="KW-0472">Membrane</keyword>
<dbReference type="GO" id="GO:0046872">
    <property type="term" value="F:metal ion binding"/>
    <property type="evidence" value="ECO:0007669"/>
    <property type="project" value="UniProtKB-KW"/>
</dbReference>
<feature type="compositionally biased region" description="Basic and acidic residues" evidence="22">
    <location>
        <begin position="629"/>
        <end position="640"/>
    </location>
</feature>
<dbReference type="Pfam" id="PF00122">
    <property type="entry name" value="E1-E2_ATPase"/>
    <property type="match status" value="1"/>
</dbReference>
<feature type="transmembrane region" description="Helical" evidence="23">
    <location>
        <begin position="1033"/>
        <end position="1053"/>
    </location>
</feature>
<dbReference type="PROSITE" id="PS00154">
    <property type="entry name" value="ATPASE_E1_E2"/>
    <property type="match status" value="1"/>
</dbReference>
<dbReference type="PANTHER" id="PTHR42861">
    <property type="entry name" value="CALCIUM-TRANSPORTING ATPASE"/>
    <property type="match status" value="1"/>
</dbReference>
<organism evidence="25 26">
    <name type="scientific">Achaetomium macrosporum</name>
    <dbReference type="NCBI Taxonomy" id="79813"/>
    <lineage>
        <taxon>Eukaryota</taxon>
        <taxon>Fungi</taxon>
        <taxon>Dikarya</taxon>
        <taxon>Ascomycota</taxon>
        <taxon>Pezizomycotina</taxon>
        <taxon>Sordariomycetes</taxon>
        <taxon>Sordariomycetidae</taxon>
        <taxon>Sordariales</taxon>
        <taxon>Chaetomiaceae</taxon>
        <taxon>Achaetomium</taxon>
    </lineage>
</organism>
<dbReference type="GO" id="GO:0006813">
    <property type="term" value="P:potassium ion transport"/>
    <property type="evidence" value="ECO:0007669"/>
    <property type="project" value="UniProtKB-KW"/>
</dbReference>
<feature type="transmembrane region" description="Helical" evidence="23">
    <location>
        <begin position="159"/>
        <end position="175"/>
    </location>
</feature>
<comment type="similarity">
    <text evidence="18">Belongs to the cation transport ATPase (P-type) (TC 3.A.3) family. Type IID subfamily.</text>
</comment>
<comment type="cofactor">
    <cofactor evidence="1">
        <name>Mg(2+)</name>
        <dbReference type="ChEBI" id="CHEBI:18420"/>
    </cofactor>
</comment>
<dbReference type="InterPro" id="IPR059000">
    <property type="entry name" value="ATPase_P-type_domA"/>
</dbReference>
<feature type="transmembrane region" description="Helical" evidence="23">
    <location>
        <begin position="856"/>
        <end position="876"/>
    </location>
</feature>
<dbReference type="AlphaFoldDB" id="A0AAN7C310"/>
<dbReference type="FunFam" id="1.20.1110.10:FF:000015">
    <property type="entry name" value="Sodium ion P-type ATPase"/>
    <property type="match status" value="1"/>
</dbReference>
<dbReference type="PRINTS" id="PR00119">
    <property type="entry name" value="CATATPASE"/>
</dbReference>
<evidence type="ECO:0000256" key="19">
    <source>
        <dbReference type="ARBA" id="ARBA00035029"/>
    </source>
</evidence>
<dbReference type="SUPFAM" id="SSF81660">
    <property type="entry name" value="Metal cation-transporting ATPase, ATP-binding domain N"/>
    <property type="match status" value="1"/>
</dbReference>
<dbReference type="NCBIfam" id="TIGR01494">
    <property type="entry name" value="ATPase_P-type"/>
    <property type="match status" value="2"/>
</dbReference>
<evidence type="ECO:0000259" key="24">
    <source>
        <dbReference type="SMART" id="SM00831"/>
    </source>
</evidence>
<dbReference type="Gene3D" id="1.20.1110.10">
    <property type="entry name" value="Calcium-transporting ATPase, transmembrane domain"/>
    <property type="match status" value="1"/>
</dbReference>
<dbReference type="SFLD" id="SFLDG00002">
    <property type="entry name" value="C1.7:_P-type_atpase_like"/>
    <property type="match status" value="1"/>
</dbReference>
<dbReference type="InterPro" id="IPR001757">
    <property type="entry name" value="P_typ_ATPase"/>
</dbReference>
<keyword evidence="3" id="KW-0813">Transport</keyword>
<name>A0AAN7C310_9PEZI</name>
<evidence type="ECO:0000256" key="14">
    <source>
        <dbReference type="ARBA" id="ARBA00023053"/>
    </source>
</evidence>
<dbReference type="InterPro" id="IPR004014">
    <property type="entry name" value="ATPase_P-typ_cation-transptr_N"/>
</dbReference>
<evidence type="ECO:0000256" key="20">
    <source>
        <dbReference type="ARBA" id="ARBA00048599"/>
    </source>
</evidence>
<keyword evidence="15" id="KW-0406">Ion transport</keyword>
<evidence type="ECO:0000256" key="13">
    <source>
        <dbReference type="ARBA" id="ARBA00022989"/>
    </source>
</evidence>
<evidence type="ECO:0000256" key="3">
    <source>
        <dbReference type="ARBA" id="ARBA00022448"/>
    </source>
</evidence>
<evidence type="ECO:0000256" key="18">
    <source>
        <dbReference type="ARBA" id="ARBA00035017"/>
    </source>
</evidence>
<evidence type="ECO:0000313" key="26">
    <source>
        <dbReference type="Proteomes" id="UP001303760"/>
    </source>
</evidence>
<proteinExistence type="inferred from homology"/>
<dbReference type="InterPro" id="IPR006414">
    <property type="entry name" value="P-type_ATPase_IID"/>
</dbReference>
<evidence type="ECO:0000256" key="10">
    <source>
        <dbReference type="ARBA" id="ARBA00022842"/>
    </source>
</evidence>
<dbReference type="InterPro" id="IPR023299">
    <property type="entry name" value="ATPase_P-typ_cyto_dom_N"/>
</dbReference>
<comment type="catalytic activity">
    <reaction evidence="20">
        <text>K(+)(in) + ATP + H2O = K(+)(out) + ADP + phosphate + H(+)</text>
        <dbReference type="Rhea" id="RHEA:75815"/>
        <dbReference type="ChEBI" id="CHEBI:15377"/>
        <dbReference type="ChEBI" id="CHEBI:15378"/>
        <dbReference type="ChEBI" id="CHEBI:29103"/>
        <dbReference type="ChEBI" id="CHEBI:30616"/>
        <dbReference type="ChEBI" id="CHEBI:43474"/>
        <dbReference type="ChEBI" id="CHEBI:456216"/>
    </reaction>
</comment>
<feature type="region of interest" description="Disordered" evidence="22">
    <location>
        <begin position="1"/>
        <end position="23"/>
    </location>
</feature>
<dbReference type="InterPro" id="IPR023298">
    <property type="entry name" value="ATPase_P-typ_TM_dom_sf"/>
</dbReference>
<dbReference type="GO" id="GO:0005524">
    <property type="term" value="F:ATP binding"/>
    <property type="evidence" value="ECO:0007669"/>
    <property type="project" value="UniProtKB-KW"/>
</dbReference>
<evidence type="ECO:0000256" key="21">
    <source>
        <dbReference type="ARBA" id="ARBA00049499"/>
    </source>
</evidence>
<keyword evidence="10" id="KW-0460">Magnesium</keyword>
<keyword evidence="5" id="KW-0633">Potassium transport</keyword>
<dbReference type="GO" id="GO:0016887">
    <property type="term" value="F:ATP hydrolysis activity"/>
    <property type="evidence" value="ECO:0007669"/>
    <property type="project" value="InterPro"/>
</dbReference>
<evidence type="ECO:0000256" key="16">
    <source>
        <dbReference type="ARBA" id="ARBA00023136"/>
    </source>
</evidence>
<evidence type="ECO:0000256" key="15">
    <source>
        <dbReference type="ARBA" id="ARBA00023065"/>
    </source>
</evidence>
<dbReference type="EC" id="7.2.2.3" evidence="19"/>
<evidence type="ECO:0000256" key="9">
    <source>
        <dbReference type="ARBA" id="ARBA00022840"/>
    </source>
</evidence>
<evidence type="ECO:0000256" key="23">
    <source>
        <dbReference type="SAM" id="Phobius"/>
    </source>
</evidence>
<dbReference type="Gene3D" id="3.40.1110.10">
    <property type="entry name" value="Calcium-transporting ATPase, cytoplasmic domain N"/>
    <property type="match status" value="1"/>
</dbReference>
<feature type="region of interest" description="Disordered" evidence="22">
    <location>
        <begin position="617"/>
        <end position="640"/>
    </location>
</feature>
<sequence>MGTENDLDVEGQTEPPICGSKSSKSSIKVACIPATPSSTRAGTLTGPEADTDADADATDATVGRGSVASTVDTVRVFKPESAHTLSVPHVCALLETHLENGIDNSEAARRLQHHGPNTVEGAKGLSVWTILLRQVSNSLTLVLVITMVLSFAIDDHIEGGVIAAVILLNIVVGFFQDFRAEQTIQALYALSAPTCKVIRAGRVDTIKAEMLVPGDLVKLNVGDIVPADLRLVHSINLSTDEALLTGESVPVSKHAEVILKDHDVPLGDRTNMVYSASTVSRGRATGIVVATGMATEVGKIAGLLRQSRGNTADKEPTLARKAWMKIRVLLGLDGTPMQVALSKFALLLFALAITLAIIVFSVSRWHVTDGVLIYGICVAVAVIPESLIAVLTIATALGTRSMAKGNVVIRKLAALEAVGGVTNICSDKTGTLTQGKMVAKRVWLADGTDVSIQDTTHPFDPTSGSVRVDDEVLTPKSPTAEKAVARLKGFLETVALCNNATVTKGADSYSAVGEPTEIALQVLAMRFGMGKPEVVEYGSHQFLAEFPFDSCYKRMTVVWADETGASAYTKGALEAMLPLMDVSDEKKATIVAKAEALAAEGLRVLCVAKRAVDPSGFVPPSSSADDNDAEKKAAQTDDNSDHRAVIENNLTFLGLAGLYDPPRLESAAAVRRCQEAGITVHMLTGDHVKTATAIAHEIGILQTPPNDQDIMVASAFDSLSDAQIDAMERLPLVLARCSPTTKVRMVEAMHRRKSFCVMTGDGVNDSPALKKSDVGIAMGLTGSDVAKEAADMVLIDDNFASIVTAIEEGRRLFDNIQKFLLHLLVSNIAQVFLLLLGLSFRDLSGLSTFPLSPLEILWANLVTSSFLALGLGIEAAQPDIMQRPPHDVSTGPFTRELLTDKFIYGTAMGGLCLASFTSVAYGVGDGLRGTDCNESYSAACDVAFRARATTFATLTFLLLVTAWEAKHFTRSLFDMYPERYGNTTTKRGLVSVVWTVWQNKFLFGAVTAGFVIAFPVIYIPVVNRVVFKHEAITWEWGVVAGCVVVYTAIVEAWKAVKRRFGLGAAGALRKGRVEGEV</sequence>
<evidence type="ECO:0000256" key="11">
    <source>
        <dbReference type="ARBA" id="ARBA00022958"/>
    </source>
</evidence>
<dbReference type="FunFam" id="3.40.50.1000:FF:000001">
    <property type="entry name" value="Phospholipid-transporting ATPase IC"/>
    <property type="match status" value="1"/>
</dbReference>
<keyword evidence="12" id="KW-1278">Translocase</keyword>
<dbReference type="InterPro" id="IPR008250">
    <property type="entry name" value="ATPase_P-typ_transduc_dom_A_sf"/>
</dbReference>
<keyword evidence="14" id="KW-0915">Sodium</keyword>
<evidence type="ECO:0000256" key="2">
    <source>
        <dbReference type="ARBA" id="ARBA00004651"/>
    </source>
</evidence>
<evidence type="ECO:0000256" key="12">
    <source>
        <dbReference type="ARBA" id="ARBA00022967"/>
    </source>
</evidence>
<dbReference type="InterPro" id="IPR023214">
    <property type="entry name" value="HAD_sf"/>
</dbReference>
<dbReference type="Pfam" id="PF00690">
    <property type="entry name" value="Cation_ATPase_N"/>
    <property type="match status" value="1"/>
</dbReference>
<dbReference type="SFLD" id="SFLDF00027">
    <property type="entry name" value="p-type_atpase"/>
    <property type="match status" value="1"/>
</dbReference>
<dbReference type="InterPro" id="IPR006068">
    <property type="entry name" value="ATPase_P-typ_cation-transptr_C"/>
</dbReference>
<reference evidence="25" key="1">
    <citation type="journal article" date="2023" name="Mol. Phylogenet. Evol.">
        <title>Genome-scale phylogeny and comparative genomics of the fungal order Sordariales.</title>
        <authorList>
            <person name="Hensen N."/>
            <person name="Bonometti L."/>
            <person name="Westerberg I."/>
            <person name="Brannstrom I.O."/>
            <person name="Guillou S."/>
            <person name="Cros-Aarteil S."/>
            <person name="Calhoun S."/>
            <person name="Haridas S."/>
            <person name="Kuo A."/>
            <person name="Mondo S."/>
            <person name="Pangilinan J."/>
            <person name="Riley R."/>
            <person name="LaButti K."/>
            <person name="Andreopoulos B."/>
            <person name="Lipzen A."/>
            <person name="Chen C."/>
            <person name="Yan M."/>
            <person name="Daum C."/>
            <person name="Ng V."/>
            <person name="Clum A."/>
            <person name="Steindorff A."/>
            <person name="Ohm R.A."/>
            <person name="Martin F."/>
            <person name="Silar P."/>
            <person name="Natvig D.O."/>
            <person name="Lalanne C."/>
            <person name="Gautier V."/>
            <person name="Ament-Velasquez S.L."/>
            <person name="Kruys A."/>
            <person name="Hutchinson M.I."/>
            <person name="Powell A.J."/>
            <person name="Barry K."/>
            <person name="Miller A.N."/>
            <person name="Grigoriev I.V."/>
            <person name="Debuchy R."/>
            <person name="Gladieux P."/>
            <person name="Hiltunen Thoren M."/>
            <person name="Johannesson H."/>
        </authorList>
    </citation>
    <scope>NUCLEOTIDE SEQUENCE</scope>
    <source>
        <strain evidence="25">CBS 532.94</strain>
    </source>
</reference>
<keyword evidence="13 23" id="KW-1133">Transmembrane helix</keyword>
<feature type="transmembrane region" description="Helical" evidence="23">
    <location>
        <begin position="944"/>
        <end position="963"/>
    </location>
</feature>
<evidence type="ECO:0000256" key="22">
    <source>
        <dbReference type="SAM" id="MobiDB-lite"/>
    </source>
</evidence>
<feature type="transmembrane region" description="Helical" evidence="23">
    <location>
        <begin position="1001"/>
        <end position="1021"/>
    </location>
</feature>
<dbReference type="NCBIfam" id="TIGR01523">
    <property type="entry name" value="ATPase-IID_K-Na"/>
    <property type="match status" value="1"/>
</dbReference>
<evidence type="ECO:0000256" key="5">
    <source>
        <dbReference type="ARBA" id="ARBA00022538"/>
    </source>
</evidence>
<keyword evidence="17" id="KW-0739">Sodium transport</keyword>
<dbReference type="GO" id="GO:0005886">
    <property type="term" value="C:plasma membrane"/>
    <property type="evidence" value="ECO:0007669"/>
    <property type="project" value="UniProtKB-SubCell"/>
</dbReference>
<comment type="catalytic activity">
    <reaction evidence="21">
        <text>Na(+)(in) + ATP + H2O = Na(+)(out) + ADP + phosphate + H(+)</text>
        <dbReference type="Rhea" id="RHEA:14633"/>
        <dbReference type="ChEBI" id="CHEBI:15377"/>
        <dbReference type="ChEBI" id="CHEBI:15378"/>
        <dbReference type="ChEBI" id="CHEBI:29101"/>
        <dbReference type="ChEBI" id="CHEBI:30616"/>
        <dbReference type="ChEBI" id="CHEBI:43474"/>
        <dbReference type="ChEBI" id="CHEBI:456216"/>
        <dbReference type="EC" id="7.2.2.3"/>
    </reaction>
    <physiologicalReaction direction="left-to-right" evidence="21">
        <dbReference type="Rhea" id="RHEA:14634"/>
    </physiologicalReaction>
</comment>
<keyword evidence="4" id="KW-1003">Cell membrane</keyword>
<dbReference type="Gene3D" id="2.70.150.10">
    <property type="entry name" value="Calcium-transporting ATPase, cytoplasmic transduction domain A"/>
    <property type="match status" value="1"/>
</dbReference>
<dbReference type="EMBL" id="MU860369">
    <property type="protein sequence ID" value="KAK4234444.1"/>
    <property type="molecule type" value="Genomic_DNA"/>
</dbReference>
<dbReference type="SUPFAM" id="SSF56784">
    <property type="entry name" value="HAD-like"/>
    <property type="match status" value="1"/>
</dbReference>
<feature type="transmembrane region" description="Helical" evidence="23">
    <location>
        <begin position="902"/>
        <end position="924"/>
    </location>
</feature>
<evidence type="ECO:0000256" key="8">
    <source>
        <dbReference type="ARBA" id="ARBA00022741"/>
    </source>
</evidence>
<keyword evidence="8" id="KW-0547">Nucleotide-binding</keyword>
<accession>A0AAN7C310</accession>
<evidence type="ECO:0000313" key="25">
    <source>
        <dbReference type="EMBL" id="KAK4234444.1"/>
    </source>
</evidence>
<evidence type="ECO:0000256" key="6">
    <source>
        <dbReference type="ARBA" id="ARBA00022692"/>
    </source>
</evidence>
<dbReference type="InterPro" id="IPR018303">
    <property type="entry name" value="ATPase_P-typ_P_site"/>
</dbReference>
<dbReference type="SFLD" id="SFLDS00003">
    <property type="entry name" value="Haloacid_Dehalogenase"/>
    <property type="match status" value="1"/>
</dbReference>
<evidence type="ECO:0000256" key="7">
    <source>
        <dbReference type="ARBA" id="ARBA00022723"/>
    </source>
</evidence>
<keyword evidence="6 23" id="KW-0812">Transmembrane</keyword>
<protein>
    <recommendedName>
        <fullName evidence="19">P-type Na(+) transporter</fullName>
        <ecNumber evidence="19">7.2.2.3</ecNumber>
    </recommendedName>
</protein>
<feature type="transmembrane region" description="Helical" evidence="23">
    <location>
        <begin position="135"/>
        <end position="153"/>
    </location>
</feature>
<dbReference type="GO" id="GO:0008554">
    <property type="term" value="F:P-type sodium transporter activity"/>
    <property type="evidence" value="ECO:0007669"/>
    <property type="project" value="UniProtKB-EC"/>
</dbReference>
<evidence type="ECO:0000256" key="4">
    <source>
        <dbReference type="ARBA" id="ARBA00022475"/>
    </source>
</evidence>
<keyword evidence="26" id="KW-1185">Reference proteome</keyword>
<evidence type="ECO:0000256" key="1">
    <source>
        <dbReference type="ARBA" id="ARBA00001946"/>
    </source>
</evidence>
<feature type="transmembrane region" description="Helical" evidence="23">
    <location>
        <begin position="819"/>
        <end position="836"/>
    </location>
</feature>
<dbReference type="Pfam" id="PF13246">
    <property type="entry name" value="Cation_ATPase"/>
    <property type="match status" value="1"/>
</dbReference>
<dbReference type="FunFam" id="3.40.50.1000:FF:000193">
    <property type="entry name" value="Plasma membrane calcium-transporting ATPase 2"/>
    <property type="match status" value="1"/>
</dbReference>
<keyword evidence="7" id="KW-0479">Metal-binding</keyword>
<feature type="compositionally biased region" description="Acidic residues" evidence="22">
    <location>
        <begin position="1"/>
        <end position="11"/>
    </location>
</feature>
<dbReference type="FunFam" id="2.70.150.10:FF:000016">
    <property type="entry name" value="Calcium-transporting P-type ATPase putative"/>
    <property type="match status" value="1"/>
</dbReference>